<feature type="domain" description="DUF4283" evidence="1">
    <location>
        <begin position="148"/>
        <end position="223"/>
    </location>
</feature>
<sequence>MMNALKDSWAKLFREGDEAANGNPSSSRGRNLMVIPLSPVHPMANEEESVPRVVDNADHADAADENSEPTVASVDQNVTSVHDAKEPRIYVGNVRIGPQPHPYRLLNDRIAAEFQKSTRRTLKFIPSDIQNGEVIVRPSKEAVDEGVQKWKNSAVGYFLGRRPYFLHLQAFVKSTWMGVYEIIATSNGFYIFIFKTMIDMEDVIEGGLWLFQGQPIVLQKRKPGLALRKHGHTQIPIWIRLKHLPMEFWTEEGLSSVASGIGKPLYTDGITRACMRLDYARVCVLLEYSSTLPKHLVVISPSEMGEEVPCRVEVEYEWIPQKYKLCNTLGHVADNCSHKKTRTTTRVAVYLSGKNMGSNENGGAGQHDETATDVAGPSHIGLNVDLELEEISQLFLQH</sequence>
<comment type="caution">
    <text evidence="2">The sequence shown here is derived from an EMBL/GenBank/DDBJ whole genome shotgun (WGS) entry which is preliminary data.</text>
</comment>
<dbReference type="InterPro" id="IPR040256">
    <property type="entry name" value="At4g02000-like"/>
</dbReference>
<name>A0AAW2Y5G3_9LAMI</name>
<organism evidence="2">
    <name type="scientific">Sesamum latifolium</name>
    <dbReference type="NCBI Taxonomy" id="2727402"/>
    <lineage>
        <taxon>Eukaryota</taxon>
        <taxon>Viridiplantae</taxon>
        <taxon>Streptophyta</taxon>
        <taxon>Embryophyta</taxon>
        <taxon>Tracheophyta</taxon>
        <taxon>Spermatophyta</taxon>
        <taxon>Magnoliopsida</taxon>
        <taxon>eudicotyledons</taxon>
        <taxon>Gunneridae</taxon>
        <taxon>Pentapetalae</taxon>
        <taxon>asterids</taxon>
        <taxon>lamiids</taxon>
        <taxon>Lamiales</taxon>
        <taxon>Pedaliaceae</taxon>
        <taxon>Sesamum</taxon>
    </lineage>
</organism>
<dbReference type="Pfam" id="PF14111">
    <property type="entry name" value="DUF4283"/>
    <property type="match status" value="1"/>
</dbReference>
<dbReference type="EMBL" id="JACGWN010000002">
    <property type="protein sequence ID" value="KAL0460950.1"/>
    <property type="molecule type" value="Genomic_DNA"/>
</dbReference>
<proteinExistence type="predicted"/>
<gene>
    <name evidence="2" type="ORF">Slati_0722200</name>
</gene>
<accession>A0AAW2Y5G3</accession>
<dbReference type="InterPro" id="IPR025558">
    <property type="entry name" value="DUF4283"/>
</dbReference>
<dbReference type="PANTHER" id="PTHR31286:SF180">
    <property type="entry name" value="OS10G0362600 PROTEIN"/>
    <property type="match status" value="1"/>
</dbReference>
<dbReference type="PANTHER" id="PTHR31286">
    <property type="entry name" value="GLYCINE-RICH CELL WALL STRUCTURAL PROTEIN 1.8-LIKE"/>
    <property type="match status" value="1"/>
</dbReference>
<evidence type="ECO:0000313" key="2">
    <source>
        <dbReference type="EMBL" id="KAL0460950.1"/>
    </source>
</evidence>
<dbReference type="AlphaFoldDB" id="A0AAW2Y5G3"/>
<evidence type="ECO:0000259" key="1">
    <source>
        <dbReference type="Pfam" id="PF14111"/>
    </source>
</evidence>
<reference evidence="2" key="2">
    <citation type="journal article" date="2024" name="Plant">
        <title>Genomic evolution and insights into agronomic trait innovations of Sesamum species.</title>
        <authorList>
            <person name="Miao H."/>
            <person name="Wang L."/>
            <person name="Qu L."/>
            <person name="Liu H."/>
            <person name="Sun Y."/>
            <person name="Le M."/>
            <person name="Wang Q."/>
            <person name="Wei S."/>
            <person name="Zheng Y."/>
            <person name="Lin W."/>
            <person name="Duan Y."/>
            <person name="Cao H."/>
            <person name="Xiong S."/>
            <person name="Wang X."/>
            <person name="Wei L."/>
            <person name="Li C."/>
            <person name="Ma Q."/>
            <person name="Ju M."/>
            <person name="Zhao R."/>
            <person name="Li G."/>
            <person name="Mu C."/>
            <person name="Tian Q."/>
            <person name="Mei H."/>
            <person name="Zhang T."/>
            <person name="Gao T."/>
            <person name="Zhang H."/>
        </authorList>
    </citation>
    <scope>NUCLEOTIDE SEQUENCE</scope>
    <source>
        <strain evidence="2">KEN1</strain>
    </source>
</reference>
<reference evidence="2" key="1">
    <citation type="submission" date="2020-06" db="EMBL/GenBank/DDBJ databases">
        <authorList>
            <person name="Li T."/>
            <person name="Hu X."/>
            <person name="Zhang T."/>
            <person name="Song X."/>
            <person name="Zhang H."/>
            <person name="Dai N."/>
            <person name="Sheng W."/>
            <person name="Hou X."/>
            <person name="Wei L."/>
        </authorList>
    </citation>
    <scope>NUCLEOTIDE SEQUENCE</scope>
    <source>
        <strain evidence="2">KEN1</strain>
        <tissue evidence="2">Leaf</tissue>
    </source>
</reference>
<protein>
    <recommendedName>
        <fullName evidence="1">DUF4283 domain-containing protein</fullName>
    </recommendedName>
</protein>